<reference evidence="2" key="1">
    <citation type="journal article" date="2023" name="Mol. Phylogenet. Evol.">
        <title>Genome-scale phylogeny and comparative genomics of the fungal order Sordariales.</title>
        <authorList>
            <person name="Hensen N."/>
            <person name="Bonometti L."/>
            <person name="Westerberg I."/>
            <person name="Brannstrom I.O."/>
            <person name="Guillou S."/>
            <person name="Cros-Aarteil S."/>
            <person name="Calhoun S."/>
            <person name="Haridas S."/>
            <person name="Kuo A."/>
            <person name="Mondo S."/>
            <person name="Pangilinan J."/>
            <person name="Riley R."/>
            <person name="LaButti K."/>
            <person name="Andreopoulos B."/>
            <person name="Lipzen A."/>
            <person name="Chen C."/>
            <person name="Yan M."/>
            <person name="Daum C."/>
            <person name="Ng V."/>
            <person name="Clum A."/>
            <person name="Steindorff A."/>
            <person name="Ohm R.A."/>
            <person name="Martin F."/>
            <person name="Silar P."/>
            <person name="Natvig D.O."/>
            <person name="Lalanne C."/>
            <person name="Gautier V."/>
            <person name="Ament-Velasquez S.L."/>
            <person name="Kruys A."/>
            <person name="Hutchinson M.I."/>
            <person name="Powell A.J."/>
            <person name="Barry K."/>
            <person name="Miller A.N."/>
            <person name="Grigoriev I.V."/>
            <person name="Debuchy R."/>
            <person name="Gladieux P."/>
            <person name="Hiltunen Thoren M."/>
            <person name="Johannesson H."/>
        </authorList>
    </citation>
    <scope>NUCLEOTIDE SEQUENCE</scope>
    <source>
        <strain evidence="2">CBS 232.78</strain>
    </source>
</reference>
<name>A0AAE0K0G3_9PEZI</name>
<dbReference type="AlphaFoldDB" id="A0AAE0K0G3"/>
<gene>
    <name evidence="2" type="ORF">B0H63DRAFT_529509</name>
</gene>
<keyword evidence="3" id="KW-1185">Reference proteome</keyword>
<evidence type="ECO:0000313" key="2">
    <source>
        <dbReference type="EMBL" id="KAK3367803.1"/>
    </source>
</evidence>
<accession>A0AAE0K0G3</accession>
<evidence type="ECO:0000313" key="3">
    <source>
        <dbReference type="Proteomes" id="UP001285441"/>
    </source>
</evidence>
<feature type="chain" id="PRO_5042048378" evidence="1">
    <location>
        <begin position="23"/>
        <end position="95"/>
    </location>
</feature>
<keyword evidence="1" id="KW-0732">Signal</keyword>
<protein>
    <submittedName>
        <fullName evidence="2">Uncharacterized protein</fullName>
    </submittedName>
</protein>
<feature type="signal peptide" evidence="1">
    <location>
        <begin position="1"/>
        <end position="22"/>
    </location>
</feature>
<organism evidence="2 3">
    <name type="scientific">Podospora didyma</name>
    <dbReference type="NCBI Taxonomy" id="330526"/>
    <lineage>
        <taxon>Eukaryota</taxon>
        <taxon>Fungi</taxon>
        <taxon>Dikarya</taxon>
        <taxon>Ascomycota</taxon>
        <taxon>Pezizomycotina</taxon>
        <taxon>Sordariomycetes</taxon>
        <taxon>Sordariomycetidae</taxon>
        <taxon>Sordariales</taxon>
        <taxon>Podosporaceae</taxon>
        <taxon>Podospora</taxon>
    </lineage>
</organism>
<proteinExistence type="predicted"/>
<evidence type="ECO:0000256" key="1">
    <source>
        <dbReference type="SAM" id="SignalP"/>
    </source>
</evidence>
<dbReference type="EMBL" id="JAULSW010000011">
    <property type="protein sequence ID" value="KAK3367803.1"/>
    <property type="molecule type" value="Genomic_DNA"/>
</dbReference>
<dbReference type="Proteomes" id="UP001285441">
    <property type="component" value="Unassembled WGS sequence"/>
</dbReference>
<comment type="caution">
    <text evidence="2">The sequence shown here is derived from an EMBL/GenBank/DDBJ whole genome shotgun (WGS) entry which is preliminary data.</text>
</comment>
<sequence>MHFTISTLLVAILAFIISPVGAASAPCRRDVTAALPAGAKYLNETHFEPPTSFAPTKEPYGYCCTAACLVCSFYKCDPVNECSHAFFAHNCCADA</sequence>
<reference evidence="2" key="2">
    <citation type="submission" date="2023-06" db="EMBL/GenBank/DDBJ databases">
        <authorList>
            <consortium name="Lawrence Berkeley National Laboratory"/>
            <person name="Haridas S."/>
            <person name="Hensen N."/>
            <person name="Bonometti L."/>
            <person name="Westerberg I."/>
            <person name="Brannstrom I.O."/>
            <person name="Guillou S."/>
            <person name="Cros-Aarteil S."/>
            <person name="Calhoun S."/>
            <person name="Kuo A."/>
            <person name="Mondo S."/>
            <person name="Pangilinan J."/>
            <person name="Riley R."/>
            <person name="LaButti K."/>
            <person name="Andreopoulos B."/>
            <person name="Lipzen A."/>
            <person name="Chen C."/>
            <person name="Yanf M."/>
            <person name="Daum C."/>
            <person name="Ng V."/>
            <person name="Clum A."/>
            <person name="Steindorff A."/>
            <person name="Ohm R."/>
            <person name="Martin F."/>
            <person name="Silar P."/>
            <person name="Natvig D."/>
            <person name="Lalanne C."/>
            <person name="Gautier V."/>
            <person name="Ament-velasquez S.L."/>
            <person name="Kruys A."/>
            <person name="Hutchinson M.I."/>
            <person name="Powell A.J."/>
            <person name="Barry K."/>
            <person name="Miller A.N."/>
            <person name="Grigoriev I.V."/>
            <person name="Debuchy R."/>
            <person name="Gladieux P."/>
            <person name="Thoren M.H."/>
            <person name="Johannesson H."/>
        </authorList>
    </citation>
    <scope>NUCLEOTIDE SEQUENCE</scope>
    <source>
        <strain evidence="2">CBS 232.78</strain>
    </source>
</reference>